<dbReference type="GO" id="GO:0050853">
    <property type="term" value="P:B cell receptor signaling pathway"/>
    <property type="evidence" value="ECO:0007669"/>
    <property type="project" value="TreeGrafter"/>
</dbReference>
<dbReference type="AlphaFoldDB" id="A0A669QFE8"/>
<proteinExistence type="predicted"/>
<keyword evidence="3" id="KW-0472">Membrane</keyword>
<dbReference type="GO" id="GO:0009897">
    <property type="term" value="C:external side of plasma membrane"/>
    <property type="evidence" value="ECO:0007669"/>
    <property type="project" value="TreeGrafter"/>
</dbReference>
<dbReference type="GO" id="GO:0019815">
    <property type="term" value="C:B cell receptor complex"/>
    <property type="evidence" value="ECO:0007669"/>
    <property type="project" value="TreeGrafter"/>
</dbReference>
<evidence type="ECO:0000313" key="5">
    <source>
        <dbReference type="Proteomes" id="UP000472261"/>
    </source>
</evidence>
<name>A0A669QFE8_PHACC</name>
<dbReference type="PANTHER" id="PTHR14334">
    <property type="entry name" value="B-CELL ANTIGEN RECEPTOR COMPLEX-ASSOCIATED PROTEIN"/>
    <property type="match status" value="1"/>
</dbReference>
<dbReference type="OMA" id="MYEDISH"/>
<feature type="compositionally biased region" description="Gly residues" evidence="2">
    <location>
        <begin position="207"/>
        <end position="218"/>
    </location>
</feature>
<organism evidence="4 5">
    <name type="scientific">Phasianus colchicus</name>
    <name type="common">Common pheasant</name>
    <dbReference type="NCBI Taxonomy" id="9054"/>
    <lineage>
        <taxon>Eukaryota</taxon>
        <taxon>Metazoa</taxon>
        <taxon>Chordata</taxon>
        <taxon>Craniata</taxon>
        <taxon>Vertebrata</taxon>
        <taxon>Euteleostomi</taxon>
        <taxon>Archelosauria</taxon>
        <taxon>Archosauria</taxon>
        <taxon>Dinosauria</taxon>
        <taxon>Saurischia</taxon>
        <taxon>Theropoda</taxon>
        <taxon>Coelurosauria</taxon>
        <taxon>Aves</taxon>
        <taxon>Neognathae</taxon>
        <taxon>Galloanserae</taxon>
        <taxon>Galliformes</taxon>
        <taxon>Phasianidae</taxon>
        <taxon>Phasianinae</taxon>
        <taxon>Phasianus</taxon>
    </lineage>
</organism>
<feature type="transmembrane region" description="Helical" evidence="3">
    <location>
        <begin position="136"/>
        <end position="157"/>
    </location>
</feature>
<dbReference type="InterPro" id="IPR036179">
    <property type="entry name" value="Ig-like_dom_sf"/>
</dbReference>
<keyword evidence="3" id="KW-0812">Transmembrane</keyword>
<accession>A0A669QFE8</accession>
<evidence type="ECO:0000256" key="1">
    <source>
        <dbReference type="ARBA" id="ARBA00023319"/>
    </source>
</evidence>
<reference evidence="4" key="1">
    <citation type="submission" date="2025-08" db="UniProtKB">
        <authorList>
            <consortium name="Ensembl"/>
        </authorList>
    </citation>
    <scope>IDENTIFICATION</scope>
</reference>
<dbReference type="SUPFAM" id="SSF48726">
    <property type="entry name" value="Immunoglobulin"/>
    <property type="match status" value="1"/>
</dbReference>
<dbReference type="Ensembl" id="ENSPCLT00000026086.1">
    <property type="protein sequence ID" value="ENSPCLP00000019572.1"/>
    <property type="gene ID" value="ENSPCLG00000016410.1"/>
</dbReference>
<keyword evidence="1" id="KW-0393">Immunoglobulin domain</keyword>
<sequence length="218" mass="23666">PIPLLSLPLPPLPPLRFSLGLFLPRRRFLHPRVPGHVTLRCPHGRPGANVTWFRLACPRPGCSVTPIEGTEREGTEMAANGTELVLNGTGRNWAGIFYCRVRDGTAEGASCGTFVRVRESEPAPFLALSEGTKNRLMVAEGALLLLCAAGPGMLLLLRKRWANERLLQGKKSLGEEENLYEGLDLTQCSMYEDISHRPQPTYQDVGTAGGGGAGLEKP</sequence>
<reference evidence="4" key="2">
    <citation type="submission" date="2025-09" db="UniProtKB">
        <authorList>
            <consortium name="Ensembl"/>
        </authorList>
    </citation>
    <scope>IDENTIFICATION</scope>
</reference>
<evidence type="ECO:0000256" key="3">
    <source>
        <dbReference type="SAM" id="Phobius"/>
    </source>
</evidence>
<dbReference type="GO" id="GO:0030183">
    <property type="term" value="P:B cell differentiation"/>
    <property type="evidence" value="ECO:0007669"/>
    <property type="project" value="TreeGrafter"/>
</dbReference>
<dbReference type="PANTHER" id="PTHR14334:SF1">
    <property type="entry name" value="B-CELL ANTIGEN RECEPTOR COMPLEX-ASSOCIATED PROTEIN ALPHA CHAIN"/>
    <property type="match status" value="1"/>
</dbReference>
<dbReference type="Proteomes" id="UP000472261">
    <property type="component" value="Unplaced"/>
</dbReference>
<evidence type="ECO:0008006" key="6">
    <source>
        <dbReference type="Google" id="ProtNLM"/>
    </source>
</evidence>
<evidence type="ECO:0000313" key="4">
    <source>
        <dbReference type="Ensembl" id="ENSPCLP00000019572.1"/>
    </source>
</evidence>
<evidence type="ECO:0000256" key="2">
    <source>
        <dbReference type="SAM" id="MobiDB-lite"/>
    </source>
</evidence>
<protein>
    <recommendedName>
        <fullName evidence="6">CD79a molecule</fullName>
    </recommendedName>
</protein>
<feature type="region of interest" description="Disordered" evidence="2">
    <location>
        <begin position="197"/>
        <end position="218"/>
    </location>
</feature>
<keyword evidence="3" id="KW-1133">Transmembrane helix</keyword>
<keyword evidence="5" id="KW-1185">Reference proteome</keyword>